<dbReference type="Proteomes" id="UP000262954">
    <property type="component" value="Unassembled WGS sequence"/>
</dbReference>
<dbReference type="InterPro" id="IPR033413">
    <property type="entry name" value="DUF5117"/>
</dbReference>
<feature type="signal peptide" evidence="1">
    <location>
        <begin position="1"/>
        <end position="22"/>
    </location>
</feature>
<dbReference type="PANTHER" id="PTHR38478:SF1">
    <property type="entry name" value="ZINC DEPENDENT METALLOPROTEASE DOMAIN LIPOPROTEIN"/>
    <property type="match status" value="1"/>
</dbReference>
<keyword evidence="1" id="KW-0732">Signal</keyword>
<evidence type="ECO:0000259" key="2">
    <source>
        <dbReference type="Pfam" id="PF16313"/>
    </source>
</evidence>
<feature type="domain" description="DUF5117" evidence="3">
    <location>
        <begin position="113"/>
        <end position="299"/>
    </location>
</feature>
<feature type="domain" description="EcxA zinc-binding" evidence="2">
    <location>
        <begin position="430"/>
        <end position="735"/>
    </location>
</feature>
<comment type="caution">
    <text evidence="5">The sequence shown here is derived from an EMBL/GenBank/DDBJ whole genome shotgun (WGS) entry which is preliminary data.</text>
</comment>
<reference evidence="5 6" key="1">
    <citation type="journal article" date="2018" name="Nat. Biotechnol.">
        <title>A standardized bacterial taxonomy based on genome phylogeny substantially revises the tree of life.</title>
        <authorList>
            <person name="Parks D.H."/>
            <person name="Chuvochina M."/>
            <person name="Waite D.W."/>
            <person name="Rinke C."/>
            <person name="Skarshewski A."/>
            <person name="Chaumeil P.A."/>
            <person name="Hugenholtz P."/>
        </authorList>
    </citation>
    <scope>NUCLEOTIDE SEQUENCE [LARGE SCALE GENOMIC DNA]</scope>
    <source>
        <strain evidence="5">UBA11482</strain>
    </source>
</reference>
<dbReference type="GO" id="GO:0008237">
    <property type="term" value="F:metallopeptidase activity"/>
    <property type="evidence" value="ECO:0007669"/>
    <property type="project" value="InterPro"/>
</dbReference>
<name>A0A316R722_9BACT</name>
<dbReference type="RefSeq" id="WP_337929330.1">
    <property type="nucleotide sequence ID" value="NZ_DBFJMN010000302.1"/>
</dbReference>
<organism evidence="5 6">
    <name type="scientific">Coprobacter fastidiosus</name>
    <dbReference type="NCBI Taxonomy" id="1099853"/>
    <lineage>
        <taxon>Bacteria</taxon>
        <taxon>Pseudomonadati</taxon>
        <taxon>Bacteroidota</taxon>
        <taxon>Bacteroidia</taxon>
        <taxon>Bacteroidales</taxon>
        <taxon>Barnesiellaceae</taxon>
        <taxon>Coprobacter</taxon>
    </lineage>
</organism>
<evidence type="ECO:0000313" key="5">
    <source>
        <dbReference type="EMBL" id="HBJ08817.1"/>
    </source>
</evidence>
<dbReference type="Pfam" id="PF16313">
    <property type="entry name" value="DUF4953"/>
    <property type="match status" value="1"/>
</dbReference>
<sequence length="891" mass="100491">MRKVGLILLSAVLLFGSPDVYAKRGKSKKSKKTEVSKDSSVKKESSKYKRTFKTKACETAKGNFLTLHWTKGKIYFEMPVKYLGREVLIASTISGASDTDLGMIGYKPKPPMHVKFVKMDSLICMSKVNVAPRYDEGDAAMKKAIGISTLDPILNTMPVFCYTPDSSAVVFDMTTLFTGSNDQLSPMSNGGGVVSVSGTFNSKASTVTGIKAFEDNASIKSYMSYSVSTKLMGLYTLSQNVPVTFQVTRTILLLPEQKMRPRVSDSRIGIFNTNRLNFDKNEDFIKTYSMIHRWNLQPKDTAAYLRGELVEPVKPIVFYLDDAFPAAWAKGARMGILRWNKAFEKIGFKNVIQILDFPKDDPNFDPDNLKYSCIRYVPARVMNAMGPSWVDPSTGEIINASVLVYHDVVKLLNQWRFVQTAQVDERARSKKMDEDMITESIAYILAHEVGHCLGFMHNMAASAAFPVDSLRSASFTQKYGTTPSIMDYARFNYVAQPGDKGVKLTPPDLGVYDYYLVEYAYKPIFEAKDEMEEIPYLEAMIDAKAGDPLYRYGRQQVSGRYDPSAVEEDLGDDAIKASDYGVKNLKYILAHMNEWITDEMDPDGSYREMTYENLAKQYDRYFRHVMLNIGGIYLTDLKAGTPGERVRAVEKSKQKAALKWVINELKNCDWLDNEEVTKNFGLRVGLAPIMRYYTGLELFNSYSNVIFSSHIAGKEGYSPKEYFDDLYSLVWESAIKKNHVPESDRMLQRLFLERAVYVAGKATKPLQKMGLTDENSIAAAYAPSVDEIVSMGLDESGVVERYKDVLRELEMKEGSGVVARKMAQDEIGYGYGWQYRVNLRSIDNSKDLLFGQLLRVQSLLKSRMGAVDTDTKAHFKAMLYLIDEALDARSK</sequence>
<feature type="chain" id="PRO_5030062753" description="DUF5117 domain-containing protein" evidence="1">
    <location>
        <begin position="23"/>
        <end position="891"/>
    </location>
</feature>
<dbReference type="InterPro" id="IPR032534">
    <property type="entry name" value="EcxA_zinc-bd"/>
</dbReference>
<proteinExistence type="predicted"/>
<feature type="domain" description="DUF5118" evidence="4">
    <location>
        <begin position="46"/>
        <end position="95"/>
    </location>
</feature>
<dbReference type="InterPro" id="IPR034032">
    <property type="entry name" value="Zn_MMP-like_bac"/>
</dbReference>
<evidence type="ECO:0008006" key="7">
    <source>
        <dbReference type="Google" id="ProtNLM"/>
    </source>
</evidence>
<dbReference type="Pfam" id="PF17162">
    <property type="entry name" value="DUF5118"/>
    <property type="match status" value="1"/>
</dbReference>
<evidence type="ECO:0000313" key="6">
    <source>
        <dbReference type="Proteomes" id="UP000262954"/>
    </source>
</evidence>
<dbReference type="InterPro" id="IPR024079">
    <property type="entry name" value="MetalloPept_cat_dom_sf"/>
</dbReference>
<gene>
    <name evidence="5" type="ORF">DDY73_07395</name>
</gene>
<dbReference type="Pfam" id="PF17148">
    <property type="entry name" value="DUF5117"/>
    <property type="match status" value="1"/>
</dbReference>
<dbReference type="AlphaFoldDB" id="A0A316R722"/>
<accession>A0A316R722</accession>
<dbReference type="CDD" id="cd04276">
    <property type="entry name" value="ZnMc_MMP_like_2"/>
    <property type="match status" value="1"/>
</dbReference>
<dbReference type="InterPro" id="IPR033428">
    <property type="entry name" value="DUF5118"/>
</dbReference>
<evidence type="ECO:0000259" key="4">
    <source>
        <dbReference type="Pfam" id="PF17162"/>
    </source>
</evidence>
<dbReference type="SUPFAM" id="SSF55486">
    <property type="entry name" value="Metalloproteases ('zincins'), catalytic domain"/>
    <property type="match status" value="1"/>
</dbReference>
<evidence type="ECO:0000259" key="3">
    <source>
        <dbReference type="Pfam" id="PF17148"/>
    </source>
</evidence>
<protein>
    <recommendedName>
        <fullName evidence="7">DUF5117 domain-containing protein</fullName>
    </recommendedName>
</protein>
<dbReference type="EMBL" id="DNWC01000095">
    <property type="protein sequence ID" value="HBJ08817.1"/>
    <property type="molecule type" value="Genomic_DNA"/>
</dbReference>
<dbReference type="Gene3D" id="3.40.390.10">
    <property type="entry name" value="Collagenase (Catalytic Domain)"/>
    <property type="match status" value="1"/>
</dbReference>
<dbReference type="PANTHER" id="PTHR38478">
    <property type="entry name" value="PEPTIDASE M1A AND M12B"/>
    <property type="match status" value="1"/>
</dbReference>
<evidence type="ECO:0000256" key="1">
    <source>
        <dbReference type="SAM" id="SignalP"/>
    </source>
</evidence>